<accession>A0A9P5XI19</accession>
<feature type="transmembrane region" description="Helical" evidence="1">
    <location>
        <begin position="161"/>
        <end position="179"/>
    </location>
</feature>
<feature type="domain" description="DUF6534" evidence="2">
    <location>
        <begin position="163"/>
        <end position="249"/>
    </location>
</feature>
<comment type="caution">
    <text evidence="3">The sequence shown here is derived from an EMBL/GenBank/DDBJ whole genome shotgun (WGS) entry which is preliminary data.</text>
</comment>
<protein>
    <recommendedName>
        <fullName evidence="2">DUF6534 domain-containing protein</fullName>
    </recommendedName>
</protein>
<evidence type="ECO:0000313" key="3">
    <source>
        <dbReference type="EMBL" id="KAF9451110.1"/>
    </source>
</evidence>
<feature type="transmembrane region" description="Helical" evidence="1">
    <location>
        <begin position="225"/>
        <end position="245"/>
    </location>
</feature>
<evidence type="ECO:0000256" key="1">
    <source>
        <dbReference type="SAM" id="Phobius"/>
    </source>
</evidence>
<feature type="transmembrane region" description="Helical" evidence="1">
    <location>
        <begin position="83"/>
        <end position="106"/>
    </location>
</feature>
<feature type="transmembrane region" description="Helical" evidence="1">
    <location>
        <begin position="118"/>
        <end position="141"/>
    </location>
</feature>
<dbReference type="PANTHER" id="PTHR40465">
    <property type="entry name" value="CHROMOSOME 1, WHOLE GENOME SHOTGUN SEQUENCE"/>
    <property type="match status" value="1"/>
</dbReference>
<feature type="transmembrane region" description="Helical" evidence="1">
    <location>
        <begin position="45"/>
        <end position="63"/>
    </location>
</feature>
<feature type="transmembrane region" description="Helical" evidence="1">
    <location>
        <begin position="12"/>
        <end position="33"/>
    </location>
</feature>
<dbReference type="OrthoDB" id="3223377at2759"/>
<sequence>MASPNAPAGPLLLGYIISLALHGVLTVQLYLYYAAFPRDSMVIKLLVYAVYLGETARSIVMAYDAYDIFAVGFTNRESLYAVHHIWFTCCVSNAILAFVVQILYAYRIKILSTSYTCGISIAFLSFVQLVGGVTAGVGAKLVGNFEAHTTYEFVGYVVNKAGAALCDILIAILMTYYLLRMRKNSRMAEDIITRIIRLVVEAGTMTSLFAVVDLVLYFTDAENGSSWALRLIVGKLYTNSMMVIFNNRFSIRTNRYDNSEATWKSSFLLSGDEAVVQQLDTRISFSHVYESSVRPRGPVDALDGQAIAHGLSRMSSLSTDEVVLKSRI</sequence>
<organism evidence="3 4">
    <name type="scientific">Macrolepiota fuliginosa MF-IS2</name>
    <dbReference type="NCBI Taxonomy" id="1400762"/>
    <lineage>
        <taxon>Eukaryota</taxon>
        <taxon>Fungi</taxon>
        <taxon>Dikarya</taxon>
        <taxon>Basidiomycota</taxon>
        <taxon>Agaricomycotina</taxon>
        <taxon>Agaricomycetes</taxon>
        <taxon>Agaricomycetidae</taxon>
        <taxon>Agaricales</taxon>
        <taxon>Agaricineae</taxon>
        <taxon>Agaricaceae</taxon>
        <taxon>Macrolepiota</taxon>
    </lineage>
</organism>
<evidence type="ECO:0000313" key="4">
    <source>
        <dbReference type="Proteomes" id="UP000807342"/>
    </source>
</evidence>
<feature type="transmembrane region" description="Helical" evidence="1">
    <location>
        <begin position="199"/>
        <end position="219"/>
    </location>
</feature>
<keyword evidence="4" id="KW-1185">Reference proteome</keyword>
<gene>
    <name evidence="3" type="ORF">P691DRAFT_757589</name>
</gene>
<keyword evidence="1" id="KW-0472">Membrane</keyword>
<evidence type="ECO:0000259" key="2">
    <source>
        <dbReference type="Pfam" id="PF20152"/>
    </source>
</evidence>
<dbReference type="PANTHER" id="PTHR40465:SF1">
    <property type="entry name" value="DUF6534 DOMAIN-CONTAINING PROTEIN"/>
    <property type="match status" value="1"/>
</dbReference>
<keyword evidence="1" id="KW-0812">Transmembrane</keyword>
<dbReference type="Proteomes" id="UP000807342">
    <property type="component" value="Unassembled WGS sequence"/>
</dbReference>
<name>A0A9P5XI19_9AGAR</name>
<dbReference type="Pfam" id="PF20152">
    <property type="entry name" value="DUF6534"/>
    <property type="match status" value="1"/>
</dbReference>
<dbReference type="AlphaFoldDB" id="A0A9P5XI19"/>
<proteinExistence type="predicted"/>
<dbReference type="InterPro" id="IPR045339">
    <property type="entry name" value="DUF6534"/>
</dbReference>
<dbReference type="EMBL" id="MU151091">
    <property type="protein sequence ID" value="KAF9451110.1"/>
    <property type="molecule type" value="Genomic_DNA"/>
</dbReference>
<keyword evidence="1" id="KW-1133">Transmembrane helix</keyword>
<reference evidence="3" key="1">
    <citation type="submission" date="2020-11" db="EMBL/GenBank/DDBJ databases">
        <authorList>
            <consortium name="DOE Joint Genome Institute"/>
            <person name="Ahrendt S."/>
            <person name="Riley R."/>
            <person name="Andreopoulos W."/>
            <person name="Labutti K."/>
            <person name="Pangilinan J."/>
            <person name="Ruiz-Duenas F.J."/>
            <person name="Barrasa J.M."/>
            <person name="Sanchez-Garcia M."/>
            <person name="Camarero S."/>
            <person name="Miyauchi S."/>
            <person name="Serrano A."/>
            <person name="Linde D."/>
            <person name="Babiker R."/>
            <person name="Drula E."/>
            <person name="Ayuso-Fernandez I."/>
            <person name="Pacheco R."/>
            <person name="Padilla G."/>
            <person name="Ferreira P."/>
            <person name="Barriuso J."/>
            <person name="Kellner H."/>
            <person name="Castanera R."/>
            <person name="Alfaro M."/>
            <person name="Ramirez L."/>
            <person name="Pisabarro A.G."/>
            <person name="Kuo A."/>
            <person name="Tritt A."/>
            <person name="Lipzen A."/>
            <person name="He G."/>
            <person name="Yan M."/>
            <person name="Ng V."/>
            <person name="Cullen D."/>
            <person name="Martin F."/>
            <person name="Rosso M.-N."/>
            <person name="Henrissat B."/>
            <person name="Hibbett D."/>
            <person name="Martinez A.T."/>
            <person name="Grigoriev I.V."/>
        </authorList>
    </citation>
    <scope>NUCLEOTIDE SEQUENCE</scope>
    <source>
        <strain evidence="3">MF-IS2</strain>
    </source>
</reference>